<gene>
    <name evidence="1" type="ORF">ANCCAN_26920</name>
</gene>
<evidence type="ECO:0008006" key="3">
    <source>
        <dbReference type="Google" id="ProtNLM"/>
    </source>
</evidence>
<reference evidence="1 2" key="1">
    <citation type="submission" date="2014-10" db="EMBL/GenBank/DDBJ databases">
        <title>Draft genome of the hookworm Ancylostoma caninum.</title>
        <authorList>
            <person name="Mitreva M."/>
        </authorList>
    </citation>
    <scope>NUCLEOTIDE SEQUENCE [LARGE SCALE GENOMIC DNA]</scope>
    <source>
        <strain evidence="1 2">Baltimore</strain>
    </source>
</reference>
<dbReference type="EMBL" id="JOJR01004348">
    <property type="protein sequence ID" value="RCN27346.1"/>
    <property type="molecule type" value="Genomic_DNA"/>
</dbReference>
<sequence>MRIFNVYGITEVSCWAAVAEISHDCNNVGVGTPLSCTTLSVSADNELLIGPLIFP</sequence>
<keyword evidence="2" id="KW-1185">Reference proteome</keyword>
<dbReference type="InterPro" id="IPR042099">
    <property type="entry name" value="ANL_N_sf"/>
</dbReference>
<protein>
    <recommendedName>
        <fullName evidence="3">AMP-dependent synthetase/ligase domain-containing protein</fullName>
    </recommendedName>
</protein>
<proteinExistence type="predicted"/>
<dbReference type="STRING" id="29170.A0A368F5G1"/>
<evidence type="ECO:0000313" key="2">
    <source>
        <dbReference type="Proteomes" id="UP000252519"/>
    </source>
</evidence>
<comment type="caution">
    <text evidence="1">The sequence shown here is derived from an EMBL/GenBank/DDBJ whole genome shotgun (WGS) entry which is preliminary data.</text>
</comment>
<dbReference type="Gene3D" id="3.40.50.12780">
    <property type="entry name" value="N-terminal domain of ligase-like"/>
    <property type="match status" value="1"/>
</dbReference>
<evidence type="ECO:0000313" key="1">
    <source>
        <dbReference type="EMBL" id="RCN27346.1"/>
    </source>
</evidence>
<name>A0A368F5G1_ANCCA</name>
<dbReference type="OrthoDB" id="408177at2759"/>
<dbReference type="Proteomes" id="UP000252519">
    <property type="component" value="Unassembled WGS sequence"/>
</dbReference>
<accession>A0A368F5G1</accession>
<dbReference type="SUPFAM" id="SSF56801">
    <property type="entry name" value="Acetyl-CoA synthetase-like"/>
    <property type="match status" value="1"/>
</dbReference>
<organism evidence="1 2">
    <name type="scientific">Ancylostoma caninum</name>
    <name type="common">Dog hookworm</name>
    <dbReference type="NCBI Taxonomy" id="29170"/>
    <lineage>
        <taxon>Eukaryota</taxon>
        <taxon>Metazoa</taxon>
        <taxon>Ecdysozoa</taxon>
        <taxon>Nematoda</taxon>
        <taxon>Chromadorea</taxon>
        <taxon>Rhabditida</taxon>
        <taxon>Rhabditina</taxon>
        <taxon>Rhabditomorpha</taxon>
        <taxon>Strongyloidea</taxon>
        <taxon>Ancylostomatidae</taxon>
        <taxon>Ancylostomatinae</taxon>
        <taxon>Ancylostoma</taxon>
    </lineage>
</organism>
<dbReference type="AlphaFoldDB" id="A0A368F5G1"/>